<dbReference type="Pfam" id="PF08281">
    <property type="entry name" value="Sigma70_r4_2"/>
    <property type="match status" value="1"/>
</dbReference>
<dbReference type="EMBL" id="FRAU01000004">
    <property type="protein sequence ID" value="SHK55207.1"/>
    <property type="molecule type" value="Genomic_DNA"/>
</dbReference>
<accession>A0A1M6TDY7</accession>
<dbReference type="SUPFAM" id="SSF88946">
    <property type="entry name" value="Sigma2 domain of RNA polymerase sigma factors"/>
    <property type="match status" value="1"/>
</dbReference>
<dbReference type="InterPro" id="IPR039425">
    <property type="entry name" value="RNA_pol_sigma-70-like"/>
</dbReference>
<dbReference type="AlphaFoldDB" id="A0A1M6TDY7"/>
<dbReference type="Pfam" id="PF04542">
    <property type="entry name" value="Sigma70_r2"/>
    <property type="match status" value="1"/>
</dbReference>
<evidence type="ECO:0000256" key="3">
    <source>
        <dbReference type="ARBA" id="ARBA00023082"/>
    </source>
</evidence>
<evidence type="ECO:0000256" key="5">
    <source>
        <dbReference type="ARBA" id="ARBA00023163"/>
    </source>
</evidence>
<dbReference type="OrthoDB" id="1056775at2"/>
<dbReference type="RefSeq" id="WP_072715224.1">
    <property type="nucleotide sequence ID" value="NZ_FRAU01000004.1"/>
</dbReference>
<dbReference type="SMART" id="SM00421">
    <property type="entry name" value="HTH_LUXR"/>
    <property type="match status" value="1"/>
</dbReference>
<evidence type="ECO:0000256" key="4">
    <source>
        <dbReference type="ARBA" id="ARBA00023125"/>
    </source>
</evidence>
<dbReference type="InterPro" id="IPR013325">
    <property type="entry name" value="RNA_pol_sigma_r2"/>
</dbReference>
<keyword evidence="2" id="KW-0805">Transcription regulation</keyword>
<dbReference type="GO" id="GO:0006352">
    <property type="term" value="P:DNA-templated transcription initiation"/>
    <property type="evidence" value="ECO:0007669"/>
    <property type="project" value="InterPro"/>
</dbReference>
<gene>
    <name evidence="7" type="ORF">SAMN04488087_1356</name>
</gene>
<dbReference type="GO" id="GO:0003677">
    <property type="term" value="F:DNA binding"/>
    <property type="evidence" value="ECO:0007669"/>
    <property type="project" value="UniProtKB-KW"/>
</dbReference>
<dbReference type="InterPro" id="IPR013324">
    <property type="entry name" value="RNA_pol_sigma_r3/r4-like"/>
</dbReference>
<dbReference type="InterPro" id="IPR014284">
    <property type="entry name" value="RNA_pol_sigma-70_dom"/>
</dbReference>
<proteinExistence type="inferred from homology"/>
<dbReference type="CDD" id="cd06171">
    <property type="entry name" value="Sigma70_r4"/>
    <property type="match status" value="1"/>
</dbReference>
<keyword evidence="3" id="KW-0731">Sigma factor</keyword>
<dbReference type="PANTHER" id="PTHR43133:SF8">
    <property type="entry name" value="RNA POLYMERASE SIGMA FACTOR HI_1459-RELATED"/>
    <property type="match status" value="1"/>
</dbReference>
<organism evidence="7 8">
    <name type="scientific">Rhodothermus profundi</name>
    <dbReference type="NCBI Taxonomy" id="633813"/>
    <lineage>
        <taxon>Bacteria</taxon>
        <taxon>Pseudomonadati</taxon>
        <taxon>Rhodothermota</taxon>
        <taxon>Rhodothermia</taxon>
        <taxon>Rhodothermales</taxon>
        <taxon>Rhodothermaceae</taxon>
        <taxon>Rhodothermus</taxon>
    </lineage>
</organism>
<keyword evidence="8" id="KW-1185">Reference proteome</keyword>
<evidence type="ECO:0000313" key="8">
    <source>
        <dbReference type="Proteomes" id="UP000185812"/>
    </source>
</evidence>
<name>A0A1M6TDY7_9BACT</name>
<evidence type="ECO:0000313" key="7">
    <source>
        <dbReference type="EMBL" id="SHK55207.1"/>
    </source>
</evidence>
<keyword evidence="4" id="KW-0238">DNA-binding</keyword>
<sequence>MARAPDISTQLVARARQGEAEAQNLLLRRLEPVLRAFFLKRLGDVPEIDDLVQNTLLRVHTGLTDLKDNARLKAFAMKAALFELQDFYRGRYHGREQLYDPEQPPSVGHEAGGDDPRLDLEQALQVLTPHARRILELRAYGYRYQEIARLLGTTEAAVKMQVKRAFEKMRRLLLTGGWWMF</sequence>
<dbReference type="NCBIfam" id="TIGR02937">
    <property type="entry name" value="sigma70-ECF"/>
    <property type="match status" value="1"/>
</dbReference>
<dbReference type="InterPro" id="IPR000792">
    <property type="entry name" value="Tscrpt_reg_LuxR_C"/>
</dbReference>
<dbReference type="GO" id="GO:0016987">
    <property type="term" value="F:sigma factor activity"/>
    <property type="evidence" value="ECO:0007669"/>
    <property type="project" value="UniProtKB-KW"/>
</dbReference>
<dbReference type="Gene3D" id="1.10.10.10">
    <property type="entry name" value="Winged helix-like DNA-binding domain superfamily/Winged helix DNA-binding domain"/>
    <property type="match status" value="1"/>
</dbReference>
<comment type="similarity">
    <text evidence="1">Belongs to the sigma-70 factor family. ECF subfamily.</text>
</comment>
<dbReference type="STRING" id="633813.SAMN04488087_1356"/>
<dbReference type="InterPro" id="IPR013249">
    <property type="entry name" value="RNA_pol_sigma70_r4_t2"/>
</dbReference>
<evidence type="ECO:0000256" key="1">
    <source>
        <dbReference type="ARBA" id="ARBA00010641"/>
    </source>
</evidence>
<dbReference type="SUPFAM" id="SSF88659">
    <property type="entry name" value="Sigma3 and sigma4 domains of RNA polymerase sigma factors"/>
    <property type="match status" value="1"/>
</dbReference>
<dbReference type="Gene3D" id="1.10.1740.10">
    <property type="match status" value="1"/>
</dbReference>
<dbReference type="Proteomes" id="UP000185812">
    <property type="component" value="Unassembled WGS sequence"/>
</dbReference>
<dbReference type="PANTHER" id="PTHR43133">
    <property type="entry name" value="RNA POLYMERASE ECF-TYPE SIGMA FACTO"/>
    <property type="match status" value="1"/>
</dbReference>
<evidence type="ECO:0000256" key="2">
    <source>
        <dbReference type="ARBA" id="ARBA00023015"/>
    </source>
</evidence>
<protein>
    <submittedName>
        <fullName evidence="7">RNA polymerase sigma-70 factor, ECF subfamily</fullName>
    </submittedName>
</protein>
<reference evidence="8" key="1">
    <citation type="submission" date="2016-11" db="EMBL/GenBank/DDBJ databases">
        <authorList>
            <person name="Varghese N."/>
            <person name="Submissions S."/>
        </authorList>
    </citation>
    <scope>NUCLEOTIDE SEQUENCE [LARGE SCALE GENOMIC DNA]</scope>
    <source>
        <strain evidence="8">DSM 22212</strain>
    </source>
</reference>
<feature type="domain" description="HTH luxR-type" evidence="6">
    <location>
        <begin position="124"/>
        <end position="181"/>
    </location>
</feature>
<keyword evidence="5" id="KW-0804">Transcription</keyword>
<dbReference type="InterPro" id="IPR007627">
    <property type="entry name" value="RNA_pol_sigma70_r2"/>
</dbReference>
<evidence type="ECO:0000259" key="6">
    <source>
        <dbReference type="SMART" id="SM00421"/>
    </source>
</evidence>
<dbReference type="InterPro" id="IPR036388">
    <property type="entry name" value="WH-like_DNA-bd_sf"/>
</dbReference>